<feature type="region of interest" description="Disordered" evidence="1">
    <location>
        <begin position="31"/>
        <end position="83"/>
    </location>
</feature>
<name>A0A1I7TI61_9PELO</name>
<evidence type="ECO:0000313" key="4">
    <source>
        <dbReference type="WBParaSite" id="Csp11.Scaffold621.g6169.t1"/>
    </source>
</evidence>
<keyword evidence="3" id="KW-1185">Reference proteome</keyword>
<dbReference type="WBParaSite" id="Csp11.Scaffold621.g6169.t1">
    <property type="protein sequence ID" value="Csp11.Scaffold621.g6169.t1"/>
    <property type="gene ID" value="Csp11.Scaffold621.g6169"/>
</dbReference>
<dbReference type="eggNOG" id="ENOG502TJ4V">
    <property type="taxonomic scope" value="Eukaryota"/>
</dbReference>
<accession>A0A1I7TI61</accession>
<protein>
    <submittedName>
        <fullName evidence="4">Secreted protein</fullName>
    </submittedName>
</protein>
<evidence type="ECO:0000313" key="3">
    <source>
        <dbReference type="Proteomes" id="UP000095282"/>
    </source>
</evidence>
<feature type="compositionally biased region" description="Polar residues" evidence="1">
    <location>
        <begin position="56"/>
        <end position="83"/>
    </location>
</feature>
<feature type="signal peptide" evidence="2">
    <location>
        <begin position="1"/>
        <end position="23"/>
    </location>
</feature>
<dbReference type="AlphaFoldDB" id="A0A1I7TI61"/>
<dbReference type="Proteomes" id="UP000095282">
    <property type="component" value="Unplaced"/>
</dbReference>
<evidence type="ECO:0000256" key="2">
    <source>
        <dbReference type="SAM" id="SignalP"/>
    </source>
</evidence>
<sequence length="83" mass="9277">MQFRHLLIFLIFLLTIQFQVSTAMDSQHPAFTQNISPEHLPGSNMIGAGRGRRVQQAKSTQATQEANSQPQTHDQSGQQSTQK</sequence>
<feature type="chain" id="PRO_5009307573" evidence="2">
    <location>
        <begin position="24"/>
        <end position="83"/>
    </location>
</feature>
<organism evidence="3 4">
    <name type="scientific">Caenorhabditis tropicalis</name>
    <dbReference type="NCBI Taxonomy" id="1561998"/>
    <lineage>
        <taxon>Eukaryota</taxon>
        <taxon>Metazoa</taxon>
        <taxon>Ecdysozoa</taxon>
        <taxon>Nematoda</taxon>
        <taxon>Chromadorea</taxon>
        <taxon>Rhabditida</taxon>
        <taxon>Rhabditina</taxon>
        <taxon>Rhabditomorpha</taxon>
        <taxon>Rhabditoidea</taxon>
        <taxon>Rhabditidae</taxon>
        <taxon>Peloderinae</taxon>
        <taxon>Caenorhabditis</taxon>
    </lineage>
</organism>
<keyword evidence="2" id="KW-0732">Signal</keyword>
<proteinExistence type="predicted"/>
<reference evidence="4" key="1">
    <citation type="submission" date="2016-11" db="UniProtKB">
        <authorList>
            <consortium name="WormBaseParasite"/>
        </authorList>
    </citation>
    <scope>IDENTIFICATION</scope>
</reference>
<evidence type="ECO:0000256" key="1">
    <source>
        <dbReference type="SAM" id="MobiDB-lite"/>
    </source>
</evidence>